<comment type="similarity">
    <text evidence="3">Belongs to the iron-sulfur dependent L-serine dehydratase family.</text>
</comment>
<evidence type="ECO:0000256" key="7">
    <source>
        <dbReference type="ARBA" id="ARBA00022723"/>
    </source>
</evidence>
<gene>
    <name evidence="13" type="ORF">FXF47_00010</name>
</gene>
<dbReference type="Pfam" id="PF03313">
    <property type="entry name" value="SDH_alpha"/>
    <property type="match status" value="1"/>
</dbReference>
<evidence type="ECO:0000256" key="5">
    <source>
        <dbReference type="ARBA" id="ARBA00022432"/>
    </source>
</evidence>
<reference evidence="13" key="1">
    <citation type="submission" date="2019-08" db="EMBL/GenBank/DDBJ databases">
        <title>Genomic characterization of a novel candidate phylum (ARYD3) from a high temperature, high salinity tertiary oil reservoir in north central Oklahoma, USA.</title>
        <authorList>
            <person name="Youssef N.H."/>
            <person name="Yadav A."/>
            <person name="Elshahed M.S."/>
        </authorList>
    </citation>
    <scope>NUCLEOTIDE SEQUENCE [LARGE SCALE GENOMIC DNA]</scope>
    <source>
        <strain evidence="13">ARYD3</strain>
    </source>
</reference>
<dbReference type="SUPFAM" id="SSF103378">
    <property type="entry name" value="2-methylcitrate dehydratase PrpD"/>
    <property type="match status" value="1"/>
</dbReference>
<comment type="pathway">
    <text evidence="2">Carbohydrate biosynthesis; gluconeogenesis.</text>
</comment>
<keyword evidence="14" id="KW-1185">Reference proteome</keyword>
<feature type="domain" description="Serine dehydratase-like alpha subunit" evidence="12">
    <location>
        <begin position="250"/>
        <end position="504"/>
    </location>
</feature>
<evidence type="ECO:0000313" key="13">
    <source>
        <dbReference type="EMBL" id="TYB32247.1"/>
    </source>
</evidence>
<keyword evidence="9" id="KW-0411">Iron-sulfur</keyword>
<evidence type="ECO:0000259" key="12">
    <source>
        <dbReference type="Pfam" id="PF03313"/>
    </source>
</evidence>
<dbReference type="PANTHER" id="PTHR30182:SF1">
    <property type="entry name" value="L-SERINE DEHYDRATASE 1"/>
    <property type="match status" value="1"/>
</dbReference>
<keyword evidence="5" id="KW-0312">Gluconeogenesis</keyword>
<dbReference type="InterPro" id="IPR029009">
    <property type="entry name" value="ASB_dom_sf"/>
</dbReference>
<accession>A0A5D0MEZ4</accession>
<keyword evidence="7" id="KW-0479">Metal-binding</keyword>
<evidence type="ECO:0000256" key="1">
    <source>
        <dbReference type="ARBA" id="ARBA00001966"/>
    </source>
</evidence>
<evidence type="ECO:0000256" key="4">
    <source>
        <dbReference type="ARBA" id="ARBA00012093"/>
    </source>
</evidence>
<dbReference type="InterPro" id="IPR005130">
    <property type="entry name" value="Ser_deHydtase-like_asu"/>
</dbReference>
<evidence type="ECO:0000256" key="6">
    <source>
        <dbReference type="ARBA" id="ARBA00022485"/>
    </source>
</evidence>
<name>A0A5D0MEZ4_9BACT</name>
<comment type="cofactor">
    <cofactor evidence="1">
        <name>[4Fe-4S] cluster</name>
        <dbReference type="ChEBI" id="CHEBI:49883"/>
    </cofactor>
</comment>
<comment type="caution">
    <text evidence="13">The sequence shown here is derived from an EMBL/GenBank/DDBJ whole genome shotgun (WGS) entry which is preliminary data.</text>
</comment>
<dbReference type="EMBL" id="VSIX01000001">
    <property type="protein sequence ID" value="TYB32247.1"/>
    <property type="molecule type" value="Genomic_DNA"/>
</dbReference>
<dbReference type="InterPro" id="IPR051318">
    <property type="entry name" value="Fe-S_L-Ser"/>
</dbReference>
<keyword evidence="10" id="KW-0456">Lyase</keyword>
<evidence type="ECO:0000256" key="8">
    <source>
        <dbReference type="ARBA" id="ARBA00023004"/>
    </source>
</evidence>
<evidence type="ECO:0000256" key="9">
    <source>
        <dbReference type="ARBA" id="ARBA00023014"/>
    </source>
</evidence>
<dbReference type="EC" id="4.3.1.17" evidence="4"/>
<comment type="catalytic activity">
    <reaction evidence="11">
        <text>L-serine = pyruvate + NH4(+)</text>
        <dbReference type="Rhea" id="RHEA:19169"/>
        <dbReference type="ChEBI" id="CHEBI:15361"/>
        <dbReference type="ChEBI" id="CHEBI:28938"/>
        <dbReference type="ChEBI" id="CHEBI:33384"/>
        <dbReference type="EC" id="4.3.1.17"/>
    </reaction>
</comment>
<dbReference type="SUPFAM" id="SSF143548">
    <property type="entry name" value="Serine metabolism enzymes domain"/>
    <property type="match status" value="1"/>
</dbReference>
<dbReference type="GO" id="GO:0006094">
    <property type="term" value="P:gluconeogenesis"/>
    <property type="evidence" value="ECO:0007669"/>
    <property type="project" value="UniProtKB-KW"/>
</dbReference>
<evidence type="ECO:0000313" key="14">
    <source>
        <dbReference type="Proteomes" id="UP000324143"/>
    </source>
</evidence>
<evidence type="ECO:0000256" key="3">
    <source>
        <dbReference type="ARBA" id="ARBA00008636"/>
    </source>
</evidence>
<dbReference type="AlphaFoldDB" id="A0A5D0MEZ4"/>
<keyword evidence="8" id="KW-0408">Iron</keyword>
<sequence length="519" mass="56014">MNNYPSIFNDIIGPVMRGPSSSHTAASWRIARVCLKILNEPLKNAVIEFDKNGAWAFNYEEQGTVMGINGGLLGLDITDEKMKDTETISKEMEIKINYKISSFPTKHANTVRLTLESSNGKKIQFTAASTGGGAFEIQKVDDFNVNIRGDYFEILIWKNNSSPIPKSIKKIISQNTIKSQSSVGKNTLINLKSSKEISPELIKRLKKVSVFDELIVINPVLPIVSGNESELPFNTIEALLEYAIKNKLDLGDAGLNYEKNRSGLSKKVLIKKMHKIIMIIENSIKTGLDGTSHKNRILHHQSHLINKAEKSGKILRNAVINNIITNVTSIMEAKSALEVIVANPTAGSCGTVGGLLKAVAEDLSSNSDEIIKAYFAAGIIGVFFARGPGFSAEEYGCQVECGAASGMAAAGIVQLMGGTARQAVDAASMAIQNMIGMICDPVADRVEIPCLGKNINAAMNALSSATMACSGFDAVIPLEEVLQTVIRVGKKMPDCMKCTGRGGLSVTETSSRIKEQLKD</sequence>
<evidence type="ECO:0000256" key="2">
    <source>
        <dbReference type="ARBA" id="ARBA00004742"/>
    </source>
</evidence>
<dbReference type="Proteomes" id="UP000324143">
    <property type="component" value="Unassembled WGS sequence"/>
</dbReference>
<dbReference type="GO" id="GO:0051539">
    <property type="term" value="F:4 iron, 4 sulfur cluster binding"/>
    <property type="evidence" value="ECO:0007669"/>
    <property type="project" value="UniProtKB-KW"/>
</dbReference>
<evidence type="ECO:0000256" key="10">
    <source>
        <dbReference type="ARBA" id="ARBA00023239"/>
    </source>
</evidence>
<dbReference type="GO" id="GO:0003941">
    <property type="term" value="F:L-serine ammonia-lyase activity"/>
    <property type="evidence" value="ECO:0007669"/>
    <property type="project" value="UniProtKB-EC"/>
</dbReference>
<dbReference type="GO" id="GO:0046872">
    <property type="term" value="F:metal ion binding"/>
    <property type="evidence" value="ECO:0007669"/>
    <property type="project" value="UniProtKB-KW"/>
</dbReference>
<dbReference type="Gene3D" id="3.30.1330.90">
    <property type="entry name" value="D-3-phosphoglycerate dehydrogenase, domain 3"/>
    <property type="match status" value="1"/>
</dbReference>
<dbReference type="PANTHER" id="PTHR30182">
    <property type="entry name" value="L-SERINE DEHYDRATASE"/>
    <property type="match status" value="1"/>
</dbReference>
<protein>
    <recommendedName>
        <fullName evidence="4">L-serine ammonia-lyase</fullName>
        <ecNumber evidence="4">4.3.1.17</ecNumber>
    </recommendedName>
</protein>
<proteinExistence type="inferred from homology"/>
<organism evidence="13 14">
    <name type="scientific">Candidatus Mcinerneyibacterium aminivorans</name>
    <dbReference type="NCBI Taxonomy" id="2703815"/>
    <lineage>
        <taxon>Bacteria</taxon>
        <taxon>Candidatus Macinerneyibacteriota</taxon>
        <taxon>Candidatus Mcinerneyibacteria</taxon>
        <taxon>Candidatus Mcinerneyibacteriales</taxon>
        <taxon>Candidatus Mcinerneyibacteriaceae</taxon>
        <taxon>Candidatus Mcinerneyibacterium</taxon>
    </lineage>
</organism>
<keyword evidence="6" id="KW-0004">4Fe-4S</keyword>
<evidence type="ECO:0000256" key="11">
    <source>
        <dbReference type="ARBA" id="ARBA00049406"/>
    </source>
</evidence>
<dbReference type="InterPro" id="IPR036148">
    <property type="entry name" value="MmgE/PrpD_sf"/>
</dbReference>